<accession>A0ABV5TG89</accession>
<evidence type="ECO:0000313" key="1">
    <source>
        <dbReference type="EMBL" id="MFB9678042.1"/>
    </source>
</evidence>
<organism evidence="1 2">
    <name type="scientific">Streptosporangium vulgare</name>
    <dbReference type="NCBI Taxonomy" id="46190"/>
    <lineage>
        <taxon>Bacteria</taxon>
        <taxon>Bacillati</taxon>
        <taxon>Actinomycetota</taxon>
        <taxon>Actinomycetes</taxon>
        <taxon>Streptosporangiales</taxon>
        <taxon>Streptosporangiaceae</taxon>
        <taxon>Streptosporangium</taxon>
    </lineage>
</organism>
<protein>
    <submittedName>
        <fullName evidence="1">Uncharacterized protein</fullName>
    </submittedName>
</protein>
<dbReference type="RefSeq" id="WP_386158953.1">
    <property type="nucleotide sequence ID" value="NZ_JBHMBS010000009.1"/>
</dbReference>
<keyword evidence="2" id="KW-1185">Reference proteome</keyword>
<gene>
    <name evidence="1" type="ORF">ACFFRH_21380</name>
</gene>
<reference evidence="1 2" key="1">
    <citation type="submission" date="2024-09" db="EMBL/GenBank/DDBJ databases">
        <authorList>
            <person name="Sun Q."/>
            <person name="Mori K."/>
        </authorList>
    </citation>
    <scope>NUCLEOTIDE SEQUENCE [LARGE SCALE GENOMIC DNA]</scope>
    <source>
        <strain evidence="1 2">JCM 3028</strain>
    </source>
</reference>
<name>A0ABV5TG89_9ACTN</name>
<dbReference type="Proteomes" id="UP001589610">
    <property type="component" value="Unassembled WGS sequence"/>
</dbReference>
<evidence type="ECO:0000313" key="2">
    <source>
        <dbReference type="Proteomes" id="UP001589610"/>
    </source>
</evidence>
<proteinExistence type="predicted"/>
<comment type="caution">
    <text evidence="1">The sequence shown here is derived from an EMBL/GenBank/DDBJ whole genome shotgun (WGS) entry which is preliminary data.</text>
</comment>
<dbReference type="EMBL" id="JBHMBS010000009">
    <property type="protein sequence ID" value="MFB9678042.1"/>
    <property type="molecule type" value="Genomic_DNA"/>
</dbReference>
<sequence length="62" mass="6961">MRAFLNRFRFLTSGPAGYSADGRMMGLGLATAMRKYGSAENAERHLRRWAAEQRTDGIDVPK</sequence>